<keyword evidence="11" id="KW-1133">Transmembrane helix</keyword>
<dbReference type="FunFam" id="1.20.910.10:FF:000001">
    <property type="entry name" value="Heme oxygenase 1"/>
    <property type="match status" value="1"/>
</dbReference>
<name>A0A8T3CIW7_9TELE</name>
<feature type="region of interest" description="Disordered" evidence="10">
    <location>
        <begin position="1097"/>
        <end position="1124"/>
    </location>
</feature>
<feature type="compositionally biased region" description="Basic and acidic residues" evidence="10">
    <location>
        <begin position="423"/>
        <end position="433"/>
    </location>
</feature>
<dbReference type="SMART" id="SM00028">
    <property type="entry name" value="TPR"/>
    <property type="match status" value="6"/>
</dbReference>
<dbReference type="InterPro" id="IPR019734">
    <property type="entry name" value="TPR_rpt"/>
</dbReference>
<feature type="region of interest" description="Disordered" evidence="10">
    <location>
        <begin position="392"/>
        <end position="451"/>
    </location>
</feature>
<dbReference type="EC" id="1.14.14.18" evidence="2"/>
<dbReference type="GO" id="GO:0006788">
    <property type="term" value="P:heme oxidation"/>
    <property type="evidence" value="ECO:0007669"/>
    <property type="project" value="InterPro"/>
</dbReference>
<feature type="transmembrane region" description="Helical" evidence="11">
    <location>
        <begin position="1405"/>
        <end position="1422"/>
    </location>
</feature>
<dbReference type="InterPro" id="IPR052628">
    <property type="entry name" value="CFAP70"/>
</dbReference>
<feature type="region of interest" description="Disordered" evidence="10">
    <location>
        <begin position="771"/>
        <end position="852"/>
    </location>
</feature>
<dbReference type="OrthoDB" id="10262375at2759"/>
<evidence type="ECO:0000313" key="13">
    <source>
        <dbReference type="Proteomes" id="UP000829720"/>
    </source>
</evidence>
<keyword evidence="4" id="KW-0479">Metal-binding</keyword>
<dbReference type="PANTHER" id="PTHR44314">
    <property type="entry name" value="CILIA- AND FLAGELLA-ASSOCIATED PROTEIN 70"/>
    <property type="match status" value="1"/>
</dbReference>
<dbReference type="PANTHER" id="PTHR44314:SF1">
    <property type="entry name" value="CILIA- AND FLAGELLA-ASSOCIATED PROTEIN 70"/>
    <property type="match status" value="1"/>
</dbReference>
<feature type="compositionally biased region" description="Basic and acidic residues" evidence="10">
    <location>
        <begin position="1105"/>
        <end position="1115"/>
    </location>
</feature>
<dbReference type="EMBL" id="JAERUA010000022">
    <property type="protein sequence ID" value="KAI1884436.1"/>
    <property type="molecule type" value="Genomic_DNA"/>
</dbReference>
<feature type="repeat" description="TPR" evidence="9">
    <location>
        <begin position="670"/>
        <end position="703"/>
    </location>
</feature>
<dbReference type="InterPro" id="IPR002051">
    <property type="entry name" value="Haem_Oase"/>
</dbReference>
<keyword evidence="8" id="KW-0408">Iron</keyword>
<dbReference type="Pfam" id="PF13181">
    <property type="entry name" value="TPR_8"/>
    <property type="match status" value="1"/>
</dbReference>
<dbReference type="Gene3D" id="1.20.910.10">
    <property type="entry name" value="Heme oxygenase-like"/>
    <property type="match status" value="1"/>
</dbReference>
<dbReference type="InterPro" id="IPR016053">
    <property type="entry name" value="Haem_Oase-like"/>
</dbReference>
<dbReference type="GO" id="GO:0070062">
    <property type="term" value="C:extracellular exosome"/>
    <property type="evidence" value="ECO:0007669"/>
    <property type="project" value="TreeGrafter"/>
</dbReference>
<evidence type="ECO:0000256" key="6">
    <source>
        <dbReference type="ARBA" id="ARBA00022803"/>
    </source>
</evidence>
<evidence type="ECO:0000256" key="1">
    <source>
        <dbReference type="ARBA" id="ARBA00006134"/>
    </source>
</evidence>
<dbReference type="CDD" id="cd19165">
    <property type="entry name" value="HemeO"/>
    <property type="match status" value="1"/>
</dbReference>
<proteinExistence type="inferred from homology"/>
<evidence type="ECO:0000256" key="4">
    <source>
        <dbReference type="ARBA" id="ARBA00022723"/>
    </source>
</evidence>
<evidence type="ECO:0000256" key="9">
    <source>
        <dbReference type="PROSITE-ProRule" id="PRU00339"/>
    </source>
</evidence>
<keyword evidence="5" id="KW-0677">Repeat</keyword>
<dbReference type="InterPro" id="IPR018207">
    <property type="entry name" value="Haem_oxygenase_CS"/>
</dbReference>
<evidence type="ECO:0000256" key="2">
    <source>
        <dbReference type="ARBA" id="ARBA00012360"/>
    </source>
</evidence>
<keyword evidence="13" id="KW-1185">Reference proteome</keyword>
<dbReference type="SUPFAM" id="SSF48452">
    <property type="entry name" value="TPR-like"/>
    <property type="match status" value="2"/>
</dbReference>
<feature type="compositionally biased region" description="Basic and acidic residues" evidence="10">
    <location>
        <begin position="780"/>
        <end position="789"/>
    </location>
</feature>
<evidence type="ECO:0000256" key="3">
    <source>
        <dbReference type="ARBA" id="ARBA00022617"/>
    </source>
</evidence>
<dbReference type="InterPro" id="IPR016084">
    <property type="entry name" value="Haem_Oase-like_multi-hlx"/>
</dbReference>
<evidence type="ECO:0000256" key="10">
    <source>
        <dbReference type="SAM" id="MobiDB-lite"/>
    </source>
</evidence>
<comment type="similarity">
    <text evidence="1">Belongs to the heme oxygenase family.</text>
</comment>
<keyword evidence="6 9" id="KW-0802">TPR repeat</keyword>
<dbReference type="GO" id="GO:0031514">
    <property type="term" value="C:motile cilium"/>
    <property type="evidence" value="ECO:0007669"/>
    <property type="project" value="TreeGrafter"/>
</dbReference>
<dbReference type="PROSITE" id="PS50005">
    <property type="entry name" value="TPR"/>
    <property type="match status" value="2"/>
</dbReference>
<dbReference type="Proteomes" id="UP000829720">
    <property type="component" value="Unassembled WGS sequence"/>
</dbReference>
<evidence type="ECO:0000256" key="11">
    <source>
        <dbReference type="SAM" id="Phobius"/>
    </source>
</evidence>
<keyword evidence="11" id="KW-0472">Membrane</keyword>
<dbReference type="PROSITE" id="PS00593">
    <property type="entry name" value="HEME_OXYGENASE"/>
    <property type="match status" value="1"/>
</dbReference>
<evidence type="ECO:0000313" key="12">
    <source>
        <dbReference type="EMBL" id="KAI1884436.1"/>
    </source>
</evidence>
<keyword evidence="11" id="KW-0812">Transmembrane</keyword>
<dbReference type="InterPro" id="IPR011990">
    <property type="entry name" value="TPR-like_helical_dom_sf"/>
</dbReference>
<reference evidence="12" key="1">
    <citation type="submission" date="2021-01" db="EMBL/GenBank/DDBJ databases">
        <authorList>
            <person name="Zahm M."/>
            <person name="Roques C."/>
            <person name="Cabau C."/>
            <person name="Klopp C."/>
            <person name="Donnadieu C."/>
            <person name="Jouanno E."/>
            <person name="Lampietro C."/>
            <person name="Louis A."/>
            <person name="Herpin A."/>
            <person name="Echchiki A."/>
            <person name="Berthelot C."/>
            <person name="Parey E."/>
            <person name="Roest-Crollius H."/>
            <person name="Braasch I."/>
            <person name="Postlethwait J."/>
            <person name="Bobe J."/>
            <person name="Montfort J."/>
            <person name="Bouchez O."/>
            <person name="Begum T."/>
            <person name="Mejri S."/>
            <person name="Adams A."/>
            <person name="Chen W.-J."/>
            <person name="Guiguen Y."/>
        </authorList>
    </citation>
    <scope>NUCLEOTIDE SEQUENCE</scope>
    <source>
        <tissue evidence="12">Blood</tissue>
    </source>
</reference>
<keyword evidence="3" id="KW-0349">Heme</keyword>
<evidence type="ECO:0000256" key="5">
    <source>
        <dbReference type="ARBA" id="ARBA00022737"/>
    </source>
</evidence>
<comment type="caution">
    <text evidence="12">The sequence shown here is derived from an EMBL/GenBank/DDBJ whole genome shotgun (WGS) entry which is preliminary data.</text>
</comment>
<dbReference type="GO" id="GO:0004392">
    <property type="term" value="F:heme oxygenase (decyclizing) activity"/>
    <property type="evidence" value="ECO:0007669"/>
    <property type="project" value="UniProtKB-EC"/>
</dbReference>
<evidence type="ECO:0000256" key="8">
    <source>
        <dbReference type="ARBA" id="ARBA00023004"/>
    </source>
</evidence>
<dbReference type="GO" id="GO:0046872">
    <property type="term" value="F:metal ion binding"/>
    <property type="evidence" value="ECO:0007669"/>
    <property type="project" value="UniProtKB-KW"/>
</dbReference>
<feature type="compositionally biased region" description="Pro residues" evidence="10">
    <location>
        <begin position="838"/>
        <end position="849"/>
    </location>
</feature>
<dbReference type="GO" id="GO:0060271">
    <property type="term" value="P:cilium assembly"/>
    <property type="evidence" value="ECO:0007669"/>
    <property type="project" value="TreeGrafter"/>
</dbReference>
<dbReference type="PRINTS" id="PR00088">
    <property type="entry name" value="HAEMOXYGNASE"/>
</dbReference>
<dbReference type="Pfam" id="PF01126">
    <property type="entry name" value="Heme_oxygenase"/>
    <property type="match status" value="1"/>
</dbReference>
<keyword evidence="7" id="KW-0560">Oxidoreductase</keyword>
<accession>A0A8T3CIW7</accession>
<sequence length="1423" mass="158088">MEQFPTTSGNKTVPVQITVLNGNNLKGSKGKSFFSFVRAEFNGAVLGESQKLEAFPDERVEYKFTCSFDCGDRANTLDDLAHKPVILTVMETLPKEKKQKEERTVVLGQAVLDLLPLLHGQCTSTCVAVLHLTPESPSEIVSEGSNKPTLDVTICVSEPLLSDVQLGQSNLLKVTVETAYSVPEAWTTSMGPPLNYVAALQVPLSAEKEQTLLFSNGVLKAGGEREPLSRPKKWPLGPLLAPGAQFMPGTSIDLEPIEAEDGGLTGVEDREFRAEAETERKRVSWDTERRCFLDPGAVASLTQQIAECRLWPIEVMKSIQGGALKGGKAGKDRAGEEEVQISFHGVAYMDLAPLLYPGAKRIRGAYPLYPFYESDLQAKTKRNTSVLREIMRAPAGQPKGRAPSALSSAQWKAGPAKVPESQKGTKESKDLPKKPVAQGKPTPAENVTEVEAQGNVEGQMYVEARTYIMIEITLETPLVPKRPPEELAKRVMELIPPRPPLPRLSFGAERAVLEYQSQVVSVVGQVLEQYQQLFGAALAPGALPLDPAAQEHRRSQLLAELNYSGRYFAFKEQMKHSVVRIVREKMLRTEAFSDKEQLQAFLSQLYVFLVDEMHVALNKTLSSDAQETHQRPLLDSAQLRHFAMEAQLNGDYPLAAQYHQERLAGDRLDPTHWFDYGAFHMLTGDHLKAQECFHQAVSVEQTHVPSLLMSGILAEMGGRYEEAGTFLERATCLDSTNVVAWTLFGLFYESQDNPIQAEMAFLEAHRQLRTALTSGPPSGEEARTERQGDEEQDRASVTSEHIIHTTEEKQTEEDTDCLVNGSQNSQEGGPEQDGVVPDPEPIAPQPTASPPRLKTTIYMETVQFLLQNNALQMAQRALAQQLLCPDGGSNGSYHLALARLQLLNSEFCLAEASLEKAVNSSLQHPDVWAFSGHLHYLTGNYGKAEMCYERTLDFVTDASDTHPIYFRLGDIYLQKGQLEKAKTTYLRGCKSSPSCLTWLGVGIACYRLGELSEAEDALIEANALNNANPEVWGYLSLVCLRTGRQLEAEQCYKYAIKLDLQKEALLREITQLQAQILHRRTAWYILQRKFGEVAGKQSAQTDRTMPAEKMEDSGKEQGISNGGGLVYEDKEVEENVRPDDLSEMLAAGTKESHDKAENTQFVKDFLRGRIRRELFKLGTVALYFTYTAMEEEIERNKDHPQFAPLYFPTELHRQEALVRDLEHFYGEDWESQVSCSPATQHYVDRIHEVGRSDPVLLVAHAYTRYMGDLSGGQVLKKVAQRALKLPPTGEGVNFYHFEGIHSAKSFKQLYRSRMNELELDVPTKEKVVAEANLAFQFNMEVFSELEEIGKTLQDEVLDAGFPVHGDMQGDINKCPYYAAKMAASGGASYGCQVAMAALRHPTGQVLLAAWVAAVAGLVAWYLM</sequence>
<feature type="repeat" description="TPR" evidence="9">
    <location>
        <begin position="962"/>
        <end position="995"/>
    </location>
</feature>
<dbReference type="Gene3D" id="1.25.40.10">
    <property type="entry name" value="Tetratricopeptide repeat domain"/>
    <property type="match status" value="2"/>
</dbReference>
<dbReference type="SUPFAM" id="SSF48613">
    <property type="entry name" value="Heme oxygenase-like"/>
    <property type="match status" value="1"/>
</dbReference>
<gene>
    <name evidence="12" type="ORF">AGOR_G00226380</name>
</gene>
<protein>
    <recommendedName>
        <fullName evidence="2">heme oxygenase (biliverdin-producing)</fullName>
        <ecNumber evidence="2">1.14.14.18</ecNumber>
    </recommendedName>
</protein>
<dbReference type="GO" id="GO:0003341">
    <property type="term" value="P:cilium movement"/>
    <property type="evidence" value="ECO:0007669"/>
    <property type="project" value="TreeGrafter"/>
</dbReference>
<evidence type="ECO:0000256" key="7">
    <source>
        <dbReference type="ARBA" id="ARBA00023002"/>
    </source>
</evidence>
<organism evidence="12 13">
    <name type="scientific">Albula goreensis</name>
    <dbReference type="NCBI Taxonomy" id="1534307"/>
    <lineage>
        <taxon>Eukaryota</taxon>
        <taxon>Metazoa</taxon>
        <taxon>Chordata</taxon>
        <taxon>Craniata</taxon>
        <taxon>Vertebrata</taxon>
        <taxon>Euteleostomi</taxon>
        <taxon>Actinopterygii</taxon>
        <taxon>Neopterygii</taxon>
        <taxon>Teleostei</taxon>
        <taxon>Albuliformes</taxon>
        <taxon>Albulidae</taxon>
        <taxon>Albula</taxon>
    </lineage>
</organism>